<protein>
    <recommendedName>
        <fullName evidence="3">Chromophore lyase CpcT/CpeT</fullName>
        <ecNumber evidence="3">4.-.-.-</ecNumber>
    </recommendedName>
</protein>
<evidence type="ECO:0000256" key="1">
    <source>
        <dbReference type="ARBA" id="ARBA00008206"/>
    </source>
</evidence>
<dbReference type="Pfam" id="PF06206">
    <property type="entry name" value="CpeT"/>
    <property type="match status" value="1"/>
</dbReference>
<sequence>MTQQNKLTILAQWLVGEFENVNQAKEQPNWFVHIRLWHRLLPIKIDGNLAIFAEQAPILKLDQPYRQRILFLKPSDNPAKFIGQYYGFKDPNKFRGAGTNPHLLNQFLPEDLVNLPGCALTITEQEQKFIAQPEPGAKCFFEYDGQIRQVVLGLEVSEDSFKSFDRGVDPETGKGLWGALIGPYEYQKIQGFSWPN</sequence>
<dbReference type="InterPro" id="IPR010404">
    <property type="entry name" value="CpcT/CpeT"/>
</dbReference>
<dbReference type="PANTHER" id="PTHR35137">
    <property type="entry name" value="CHROMOPHORE LYASE CRL, CHLOROPLASTIC"/>
    <property type="match status" value="1"/>
</dbReference>
<evidence type="ECO:0000256" key="2">
    <source>
        <dbReference type="ARBA" id="ARBA00023239"/>
    </source>
</evidence>
<comment type="similarity">
    <text evidence="1 3">Belongs to the CpcT/CpeT biliprotein lyase family.</text>
</comment>
<dbReference type="InterPro" id="IPR038672">
    <property type="entry name" value="CpcT/CpeT_sf"/>
</dbReference>
<dbReference type="EMBL" id="CP159837">
    <property type="protein sequence ID" value="XCM34598.1"/>
    <property type="molecule type" value="Genomic_DNA"/>
</dbReference>
<proteinExistence type="inferred from homology"/>
<dbReference type="PANTHER" id="PTHR35137:SF1">
    <property type="entry name" value="CHROMOPHORE LYASE CRL, CHLOROPLASTIC"/>
    <property type="match status" value="1"/>
</dbReference>
<dbReference type="GO" id="GO:0017006">
    <property type="term" value="P:protein-tetrapyrrole linkage"/>
    <property type="evidence" value="ECO:0007669"/>
    <property type="project" value="UniProtKB-UniRule"/>
</dbReference>
<dbReference type="AlphaFoldDB" id="A0AAU8J772"/>
<dbReference type="RefSeq" id="WP_354634642.1">
    <property type="nucleotide sequence ID" value="NZ_CP159837.1"/>
</dbReference>
<dbReference type="CDD" id="cd16338">
    <property type="entry name" value="CpcT"/>
    <property type="match status" value="1"/>
</dbReference>
<dbReference type="GO" id="GO:0016829">
    <property type="term" value="F:lyase activity"/>
    <property type="evidence" value="ECO:0007669"/>
    <property type="project" value="UniProtKB-KW"/>
</dbReference>
<name>A0AAU8J772_9CYAN</name>
<gene>
    <name evidence="3" type="primary">cpcT</name>
    <name evidence="4" type="ORF">ABWT76_003207</name>
</gene>
<evidence type="ECO:0000256" key="3">
    <source>
        <dbReference type="HAMAP-Rule" id="MF_01460"/>
    </source>
</evidence>
<accession>A0AAU8J772</accession>
<organism evidence="4">
    <name type="scientific">Planktothricoides raciborskii GIHE-MW2</name>
    <dbReference type="NCBI Taxonomy" id="2792601"/>
    <lineage>
        <taxon>Bacteria</taxon>
        <taxon>Bacillati</taxon>
        <taxon>Cyanobacteriota</taxon>
        <taxon>Cyanophyceae</taxon>
        <taxon>Oscillatoriophycideae</taxon>
        <taxon>Oscillatoriales</taxon>
        <taxon>Oscillatoriaceae</taxon>
        <taxon>Planktothricoides</taxon>
    </lineage>
</organism>
<evidence type="ECO:0000313" key="4">
    <source>
        <dbReference type="EMBL" id="XCM34598.1"/>
    </source>
</evidence>
<dbReference type="EC" id="4.-.-.-" evidence="3"/>
<comment type="function">
    <text evidence="3">Covalently attaches a chromophore to Cys residue(s) of phycobiliproteins.</text>
</comment>
<keyword evidence="2 3" id="KW-0456">Lyase</keyword>
<reference evidence="4" key="1">
    <citation type="submission" date="2024-07" db="EMBL/GenBank/DDBJ databases">
        <authorList>
            <person name="Kim Y.J."/>
            <person name="Jeong J.Y."/>
        </authorList>
    </citation>
    <scope>NUCLEOTIDE SEQUENCE</scope>
    <source>
        <strain evidence="4">GIHE-MW2</strain>
    </source>
</reference>
<dbReference type="Gene3D" id="2.40.128.590">
    <property type="entry name" value="CpcT/CpeT domain"/>
    <property type="match status" value="1"/>
</dbReference>
<dbReference type="HAMAP" id="MF_01460">
    <property type="entry name" value="Chrphore_lyase_CpxT"/>
    <property type="match status" value="1"/>
</dbReference>